<organismHost>
    <name type="scientific">Potamochoerus larvatus</name>
    <name type="common">Bushpig</name>
    <dbReference type="NCBI Taxonomy" id="273792"/>
</organismHost>
<accession>A0A649YJK0</accession>
<organismHost>
    <name type="scientific">Phacochoerus aethiopicus</name>
    <name type="common">Warthog</name>
    <dbReference type="NCBI Taxonomy" id="85517"/>
</organismHost>
<feature type="transmembrane region" description="Helical" evidence="1">
    <location>
        <begin position="175"/>
        <end position="196"/>
    </location>
</feature>
<reference evidence="2" key="1">
    <citation type="submission" date="2019-08" db="EMBL/GenBank/DDBJ databases">
        <authorList>
            <person name="Ndlovu S.S."/>
        </authorList>
    </citation>
    <scope>NUCLEOTIDE SEQUENCE [LARGE SCALE GENOMIC DNA]</scope>
    <source>
        <strain evidence="2">LIV_5_40</strain>
    </source>
</reference>
<proteinExistence type="predicted"/>
<organismHost>
    <name type="scientific">Phacochoerus africanus</name>
    <name type="common">Warthog</name>
    <dbReference type="NCBI Taxonomy" id="41426"/>
</organismHost>
<organismHost>
    <name type="scientific">Ornithodoros moubata</name>
    <name type="common">Soft tick</name>
    <name type="synonym">Argasid tick</name>
    <dbReference type="NCBI Taxonomy" id="6938"/>
</organismHost>
<evidence type="ECO:0000256" key="1">
    <source>
        <dbReference type="SAM" id="Phobius"/>
    </source>
</evidence>
<keyword evidence="1" id="KW-0472">Membrane</keyword>
<protein>
    <submittedName>
        <fullName evidence="2">PDP238L</fullName>
    </submittedName>
</protein>
<organism evidence="2">
    <name type="scientific">African swine fever virus</name>
    <name type="common">ASFV</name>
    <dbReference type="NCBI Taxonomy" id="10497"/>
    <lineage>
        <taxon>Viruses</taxon>
        <taxon>Varidnaviria</taxon>
        <taxon>Bamfordvirae</taxon>
        <taxon>Nucleocytoviricota</taxon>
        <taxon>Pokkesviricetes</taxon>
        <taxon>Asfuvirales</taxon>
        <taxon>Asfarviridae</taxon>
        <taxon>Asfivirus</taxon>
        <taxon>Asfivirus haemorrhagiae</taxon>
    </lineage>
</organism>
<feature type="transmembrane region" description="Helical" evidence="1">
    <location>
        <begin position="115"/>
        <end position="135"/>
    </location>
</feature>
<gene>
    <name evidence="2" type="primary">DP238L</name>
</gene>
<evidence type="ECO:0000313" key="2">
    <source>
        <dbReference type="EMBL" id="QGM12773.1"/>
    </source>
</evidence>
<dbReference type="EMBL" id="MN318203">
    <property type="protein sequence ID" value="QGM12773.1"/>
    <property type="molecule type" value="Genomic_DNA"/>
</dbReference>
<organismHost>
    <name type="scientific">Sus scrofa</name>
    <name type="common">Pig</name>
    <dbReference type="NCBI Taxonomy" id="9823"/>
</organismHost>
<keyword evidence="1" id="KW-1133">Transmembrane helix</keyword>
<name>A0A649YJK0_ASF</name>
<sequence>MQIPFQRYFLFLPQNILFLQYNRCHPQKEKYLYMDYLYQYPLLSHNPPPFPYCVREYFYHHVHFFFCCKMYRPQCGSCYVPSSYVYFPYSVLFLSCTMVLRLYPQYQENLYHFHLLYFVLCFLRLQFLSFFGYYMQSRNSYSATIYQGELCAFFQLYRFSRYYVYMYVLYPSCPWIYYTYIFYLYILFFYTSYSYVQNYYGFLYFYLQECPYRRTSSYEYFVHEPFHPL</sequence>
<keyword evidence="1" id="KW-0812">Transmembrane</keyword>
<organismHost>
    <name type="scientific">Ornithodoros</name>
    <name type="common">relapsing fever ticks</name>
    <dbReference type="NCBI Taxonomy" id="6937"/>
</organismHost>
<feature type="transmembrane region" description="Helical" evidence="1">
    <location>
        <begin position="84"/>
        <end position="103"/>
    </location>
</feature>